<dbReference type="Pfam" id="PF12486">
    <property type="entry name" value="VasL"/>
    <property type="match status" value="1"/>
</dbReference>
<dbReference type="PANTHER" id="PTHR37024:SF5">
    <property type="entry name" value="IMPA N-TERMINAL DOMAIN-CONTAINING PROTEIN"/>
    <property type="match status" value="1"/>
</dbReference>
<dbReference type="InterPro" id="IPR021069">
    <property type="entry name" value="ImpA_C"/>
</dbReference>
<dbReference type="PANTHER" id="PTHR37024">
    <property type="entry name" value="TYPE VI SECRETION SYSTEM DUF2094 AND IMPA-RELATED DOMAIN PROTEIN"/>
    <property type="match status" value="1"/>
</dbReference>
<gene>
    <name evidence="3" type="ORF">M8014_05635</name>
</gene>
<name>A0A9J6Q3J7_9ENTR</name>
<reference evidence="3" key="1">
    <citation type="submission" date="2022-05" db="EMBL/GenBank/DDBJ databases">
        <title>Description of a novel species of Leclercia; Leclercia tamurae and the Proposal for a Novel Genus Silvania gen. nov. Containing Two Novel Species Silvania hatchlandensis sp. nov. and Silvania confinis sp. nov. Isolated from the Rhizosphere of Oak.</title>
        <authorList>
            <person name="Maddock D.W."/>
            <person name="Brady C.L."/>
            <person name="Denman S."/>
            <person name="Arnold D."/>
        </authorList>
    </citation>
    <scope>NUCLEOTIDE SEQUENCE</scope>
    <source>
        <strain evidence="3">H19S6</strain>
    </source>
</reference>
<dbReference type="AlphaFoldDB" id="A0A9J6Q3J7"/>
<organism evidence="3 4">
    <name type="scientific">Silvania hatchlandensis</name>
    <dbReference type="NCBI Taxonomy" id="2926469"/>
    <lineage>
        <taxon>Bacteria</taxon>
        <taxon>Pseudomonadati</taxon>
        <taxon>Pseudomonadota</taxon>
        <taxon>Gammaproteobacteria</taxon>
        <taxon>Enterobacterales</taxon>
        <taxon>Enterobacteriaceae</taxon>
        <taxon>Silvania</taxon>
    </lineage>
</organism>
<dbReference type="EMBL" id="JAMGZK010000041">
    <property type="protein sequence ID" value="MCU6663826.1"/>
    <property type="molecule type" value="Genomic_DNA"/>
</dbReference>
<evidence type="ECO:0000259" key="1">
    <source>
        <dbReference type="Pfam" id="PF06812"/>
    </source>
</evidence>
<dbReference type="Pfam" id="PF06812">
    <property type="entry name" value="ImpA_N"/>
    <property type="match status" value="1"/>
</dbReference>
<accession>A0A9J6Q3J7</accession>
<proteinExistence type="predicted"/>
<evidence type="ECO:0000313" key="4">
    <source>
        <dbReference type="Proteomes" id="UP001063816"/>
    </source>
</evidence>
<dbReference type="RefSeq" id="WP_271281552.1">
    <property type="nucleotide sequence ID" value="NZ_JAMGZK010000041.1"/>
</dbReference>
<protein>
    <submittedName>
        <fullName evidence="3">Type VI secretion system ImpA family N-terminal domain-containing protein</fullName>
    </submittedName>
</protein>
<dbReference type="Proteomes" id="UP001063816">
    <property type="component" value="Unassembled WGS sequence"/>
</dbReference>
<comment type="caution">
    <text evidence="3">The sequence shown here is derived from an EMBL/GenBank/DDBJ whole genome shotgun (WGS) entry which is preliminary data.</text>
</comment>
<dbReference type="InterPro" id="IPR010657">
    <property type="entry name" value="ImpA_N"/>
</dbReference>
<feature type="domain" description="ImpA C-terminal" evidence="2">
    <location>
        <begin position="257"/>
        <end position="355"/>
    </location>
</feature>
<feature type="domain" description="ImpA N-terminal" evidence="1">
    <location>
        <begin position="11"/>
        <end position="112"/>
    </location>
</feature>
<evidence type="ECO:0000313" key="3">
    <source>
        <dbReference type="EMBL" id="MCU6663826.1"/>
    </source>
</evidence>
<evidence type="ECO:0000259" key="2">
    <source>
        <dbReference type="Pfam" id="PF12486"/>
    </source>
</evidence>
<sequence>MGSLNNPDMLKTGGDPRALPDYIALHHELAKLSHPARPDVDWKRVEQLSLSLFRQNGVELQTACGYALARTRLSGITGLNEGLAILEALLMHQWQGLWPQAVPVRVALLRTLSTRLQQMLRTLTLAYSDQDSLHQTEQYLSRMGQVLQRLELEPLTQFNTLLTMLRNAAARVKNDESVTGRESQTAQEIALPAGPAMPPEPQKWVYVAQPASEGVTPRAAAAKPWRAFAAGMCTMLLISGVLAWSWQSAHKPGPDLQGQQQLNAAAITTENLNGWHHGMVRLQQLADRLNALDEKRGHYITVSELKSATFDMLTHFRQAEPTEERLRKIQLLPDNSAARQQQVYQTEQYLRAQMAVLMQEKARTAAAN</sequence>
<keyword evidence="4" id="KW-1185">Reference proteome</keyword>